<accession>A0A8H7R0F8</accession>
<organism evidence="2 3">
    <name type="scientific">Mucor plumbeus</name>
    <dbReference type="NCBI Taxonomy" id="97098"/>
    <lineage>
        <taxon>Eukaryota</taxon>
        <taxon>Fungi</taxon>
        <taxon>Fungi incertae sedis</taxon>
        <taxon>Mucoromycota</taxon>
        <taxon>Mucoromycotina</taxon>
        <taxon>Mucoromycetes</taxon>
        <taxon>Mucorales</taxon>
        <taxon>Mucorineae</taxon>
        <taxon>Mucoraceae</taxon>
        <taxon>Mucor</taxon>
    </lineage>
</organism>
<comment type="caution">
    <text evidence="2">The sequence shown here is derived from an EMBL/GenBank/DDBJ whole genome shotgun (WGS) entry which is preliminary data.</text>
</comment>
<keyword evidence="3" id="KW-1185">Reference proteome</keyword>
<feature type="region of interest" description="Disordered" evidence="1">
    <location>
        <begin position="1"/>
        <end position="30"/>
    </location>
</feature>
<name>A0A8H7R0F8_9FUNG</name>
<dbReference type="AlphaFoldDB" id="A0A8H7R0F8"/>
<evidence type="ECO:0000256" key="1">
    <source>
        <dbReference type="SAM" id="MobiDB-lite"/>
    </source>
</evidence>
<evidence type="ECO:0000313" key="3">
    <source>
        <dbReference type="Proteomes" id="UP000650833"/>
    </source>
</evidence>
<dbReference type="OrthoDB" id="2283723at2759"/>
<dbReference type="EMBL" id="JAEPRC010000263">
    <property type="protein sequence ID" value="KAG2202174.1"/>
    <property type="molecule type" value="Genomic_DNA"/>
</dbReference>
<evidence type="ECO:0000313" key="2">
    <source>
        <dbReference type="EMBL" id="KAG2202174.1"/>
    </source>
</evidence>
<protein>
    <submittedName>
        <fullName evidence="2">Uncharacterized protein</fullName>
    </submittedName>
</protein>
<feature type="non-terminal residue" evidence="2">
    <location>
        <position position="1"/>
    </location>
</feature>
<gene>
    <name evidence="2" type="ORF">INT46_007689</name>
</gene>
<dbReference type="Proteomes" id="UP000650833">
    <property type="component" value="Unassembled WGS sequence"/>
</dbReference>
<reference evidence="2" key="1">
    <citation type="submission" date="2020-12" db="EMBL/GenBank/DDBJ databases">
        <title>Metabolic potential, ecology and presence of endohyphal bacteria is reflected in genomic diversity of Mucoromycotina.</title>
        <authorList>
            <person name="Muszewska A."/>
            <person name="Okrasinska A."/>
            <person name="Steczkiewicz K."/>
            <person name="Drgas O."/>
            <person name="Orlowska M."/>
            <person name="Perlinska-Lenart U."/>
            <person name="Aleksandrzak-Piekarczyk T."/>
            <person name="Szatraj K."/>
            <person name="Zielenkiewicz U."/>
            <person name="Pilsyk S."/>
            <person name="Malc E."/>
            <person name="Mieczkowski P."/>
            <person name="Kruszewska J.S."/>
            <person name="Biernat P."/>
            <person name="Pawlowska J."/>
        </authorList>
    </citation>
    <scope>NUCLEOTIDE SEQUENCE</scope>
    <source>
        <strain evidence="2">CBS 226.32</strain>
    </source>
</reference>
<proteinExistence type="predicted"/>
<sequence length="125" mass="14431">GSQEQDGSAIESEGSQEQDGSAIESEGSQEQEIMCEYNKVEHDDHSIDIEFPSDISKDYHPLVEDEEYDLQRIDHLDDIKNTRTWSYQLDGDEEVSYCDVIEELRTFRIVSFKLEPKGLSDLRLL</sequence>